<dbReference type="InterPro" id="IPR050397">
    <property type="entry name" value="Env_Response_Regulators"/>
</dbReference>
<dbReference type="Pfam" id="PF13545">
    <property type="entry name" value="HTH_Crp_2"/>
    <property type="match status" value="1"/>
</dbReference>
<keyword evidence="1" id="KW-0805">Transcription regulation</keyword>
<dbReference type="Proteomes" id="UP000708298">
    <property type="component" value="Unassembled WGS sequence"/>
</dbReference>
<dbReference type="AlphaFoldDB" id="A0A964E0C7"/>
<dbReference type="InterPro" id="IPR012318">
    <property type="entry name" value="HTH_CRP"/>
</dbReference>
<feature type="domain" description="Cyclic nucleotide-binding" evidence="4">
    <location>
        <begin position="61"/>
        <end position="106"/>
    </location>
</feature>
<keyword evidence="3" id="KW-0804">Transcription</keyword>
<dbReference type="CDD" id="cd00038">
    <property type="entry name" value="CAP_ED"/>
    <property type="match status" value="1"/>
</dbReference>
<sequence>MFASLPASTIIYSPGRHKADQEAMPLSSSGTCIAKSASPIDNGYLRGRLDGVGSSVEVAKGQEIVGQGDRADSCFEVIHGCVRTLQRLEDGRSQVSEFLLPGDIFGLDASGEHEFAAEAVTAATIRRVRLCTIDLLTREDAAFEQDLRHHLCYQIKAARRRLVALGRMTAAEKIAGFLLEMSGRLDASEQGAVKLPMCRGDIADYLGLTIETVSRCMTDLKRRNVISLHGSLIAILDRRLLATKETLH</sequence>
<keyword evidence="2" id="KW-0238">DNA-binding</keyword>
<evidence type="ECO:0000256" key="1">
    <source>
        <dbReference type="ARBA" id="ARBA00023015"/>
    </source>
</evidence>
<evidence type="ECO:0000313" key="6">
    <source>
        <dbReference type="EMBL" id="MCB8877380.1"/>
    </source>
</evidence>
<accession>A0A964E0C7</accession>
<dbReference type="SMART" id="SM00100">
    <property type="entry name" value="cNMP"/>
    <property type="match status" value="1"/>
</dbReference>
<reference evidence="6" key="2">
    <citation type="submission" date="2021-01" db="EMBL/GenBank/DDBJ databases">
        <authorList>
            <person name="Mieszkin S."/>
            <person name="Pouder E."/>
            <person name="Alain K."/>
        </authorList>
    </citation>
    <scope>NUCLEOTIDE SEQUENCE</scope>
    <source>
        <strain evidence="6">HW T2.11</strain>
    </source>
</reference>
<dbReference type="EMBL" id="JAESVB010000013">
    <property type="protein sequence ID" value="MCB8877380.1"/>
    <property type="molecule type" value="Genomic_DNA"/>
</dbReference>
<dbReference type="GO" id="GO:0003677">
    <property type="term" value="F:DNA binding"/>
    <property type="evidence" value="ECO:0007669"/>
    <property type="project" value="UniProtKB-KW"/>
</dbReference>
<dbReference type="Pfam" id="PF00027">
    <property type="entry name" value="cNMP_binding"/>
    <property type="match status" value="1"/>
</dbReference>
<dbReference type="PROSITE" id="PS50042">
    <property type="entry name" value="CNMP_BINDING_3"/>
    <property type="match status" value="1"/>
</dbReference>
<evidence type="ECO:0000313" key="7">
    <source>
        <dbReference type="Proteomes" id="UP000708298"/>
    </source>
</evidence>
<evidence type="ECO:0000256" key="2">
    <source>
        <dbReference type="ARBA" id="ARBA00023125"/>
    </source>
</evidence>
<dbReference type="SMART" id="SM00419">
    <property type="entry name" value="HTH_CRP"/>
    <property type="match status" value="1"/>
</dbReference>
<dbReference type="Gene3D" id="1.10.10.10">
    <property type="entry name" value="Winged helix-like DNA-binding domain superfamily/Winged helix DNA-binding domain"/>
    <property type="match status" value="1"/>
</dbReference>
<dbReference type="RefSeq" id="WP_227323033.1">
    <property type="nucleotide sequence ID" value="NZ_JAESVB010000013.1"/>
</dbReference>
<dbReference type="InterPro" id="IPR018490">
    <property type="entry name" value="cNMP-bd_dom_sf"/>
</dbReference>
<organism evidence="6 7">
    <name type="scientific">Acidisoma silvae</name>
    <dbReference type="NCBI Taxonomy" id="2802396"/>
    <lineage>
        <taxon>Bacteria</taxon>
        <taxon>Pseudomonadati</taxon>
        <taxon>Pseudomonadota</taxon>
        <taxon>Alphaproteobacteria</taxon>
        <taxon>Acetobacterales</taxon>
        <taxon>Acidocellaceae</taxon>
        <taxon>Acidisoma</taxon>
    </lineage>
</organism>
<dbReference type="InterPro" id="IPR036388">
    <property type="entry name" value="WH-like_DNA-bd_sf"/>
</dbReference>
<protein>
    <submittedName>
        <fullName evidence="6">Helix-turn-helix domain-containing protein</fullName>
    </submittedName>
</protein>
<dbReference type="GO" id="GO:0005829">
    <property type="term" value="C:cytosol"/>
    <property type="evidence" value="ECO:0007669"/>
    <property type="project" value="TreeGrafter"/>
</dbReference>
<dbReference type="InterPro" id="IPR036390">
    <property type="entry name" value="WH_DNA-bd_sf"/>
</dbReference>
<dbReference type="SUPFAM" id="SSF51206">
    <property type="entry name" value="cAMP-binding domain-like"/>
    <property type="match status" value="1"/>
</dbReference>
<dbReference type="PANTHER" id="PTHR24567">
    <property type="entry name" value="CRP FAMILY TRANSCRIPTIONAL REGULATORY PROTEIN"/>
    <property type="match status" value="1"/>
</dbReference>
<comment type="caution">
    <text evidence="6">The sequence shown here is derived from an EMBL/GenBank/DDBJ whole genome shotgun (WGS) entry which is preliminary data.</text>
</comment>
<gene>
    <name evidence="6" type="ORF">ASILVAE211_19450</name>
</gene>
<dbReference type="FunFam" id="1.10.10.10:FF:000028">
    <property type="entry name" value="Fumarate/nitrate reduction transcriptional regulator Fnr"/>
    <property type="match status" value="1"/>
</dbReference>
<dbReference type="InterPro" id="IPR014710">
    <property type="entry name" value="RmlC-like_jellyroll"/>
</dbReference>
<evidence type="ECO:0000256" key="3">
    <source>
        <dbReference type="ARBA" id="ARBA00023163"/>
    </source>
</evidence>
<dbReference type="Gene3D" id="2.60.120.10">
    <property type="entry name" value="Jelly Rolls"/>
    <property type="match status" value="1"/>
</dbReference>
<dbReference type="CDD" id="cd00092">
    <property type="entry name" value="HTH_CRP"/>
    <property type="match status" value="1"/>
</dbReference>
<dbReference type="PROSITE" id="PS51063">
    <property type="entry name" value="HTH_CRP_2"/>
    <property type="match status" value="1"/>
</dbReference>
<reference evidence="6" key="1">
    <citation type="journal article" date="2021" name="Microorganisms">
        <title>Acidisoma silvae sp. nov. and Acidisomacellulosilytica sp. nov., Two Acidophilic Bacteria Isolated from Decaying Wood, Hydrolyzing Cellulose and Producing Poly-3-hydroxybutyrate.</title>
        <authorList>
            <person name="Mieszkin S."/>
            <person name="Pouder E."/>
            <person name="Uroz S."/>
            <person name="Simon-Colin C."/>
            <person name="Alain K."/>
        </authorList>
    </citation>
    <scope>NUCLEOTIDE SEQUENCE</scope>
    <source>
        <strain evidence="6">HW T2.11</strain>
    </source>
</reference>
<dbReference type="SUPFAM" id="SSF46785">
    <property type="entry name" value="Winged helix' DNA-binding domain"/>
    <property type="match status" value="1"/>
</dbReference>
<dbReference type="GO" id="GO:0003700">
    <property type="term" value="F:DNA-binding transcription factor activity"/>
    <property type="evidence" value="ECO:0007669"/>
    <property type="project" value="TreeGrafter"/>
</dbReference>
<name>A0A964E0C7_9PROT</name>
<dbReference type="PRINTS" id="PR00034">
    <property type="entry name" value="HTHCRP"/>
</dbReference>
<dbReference type="PANTHER" id="PTHR24567:SF75">
    <property type="entry name" value="FUMARATE AND NITRATE REDUCTION REGULATORY PROTEIN"/>
    <property type="match status" value="1"/>
</dbReference>
<proteinExistence type="predicted"/>
<evidence type="ECO:0000259" key="5">
    <source>
        <dbReference type="PROSITE" id="PS51063"/>
    </source>
</evidence>
<keyword evidence="7" id="KW-1185">Reference proteome</keyword>
<dbReference type="InterPro" id="IPR000595">
    <property type="entry name" value="cNMP-bd_dom"/>
</dbReference>
<evidence type="ECO:0000259" key="4">
    <source>
        <dbReference type="PROSITE" id="PS50042"/>
    </source>
</evidence>
<feature type="domain" description="HTH crp-type" evidence="5">
    <location>
        <begin position="168"/>
        <end position="239"/>
    </location>
</feature>